<dbReference type="VEuPathDB" id="MicrosporidiaDB:EDEG_02910"/>
<dbReference type="EMBL" id="AFBI03000060">
    <property type="protein sequence ID" value="EJW02678.1"/>
    <property type="molecule type" value="Genomic_DNA"/>
</dbReference>
<evidence type="ECO:0000313" key="2">
    <source>
        <dbReference type="EMBL" id="EJW02678.1"/>
    </source>
</evidence>
<evidence type="ECO:0000256" key="1">
    <source>
        <dbReference type="SAM" id="SignalP"/>
    </source>
</evidence>
<dbReference type="Proteomes" id="UP000003163">
    <property type="component" value="Unassembled WGS sequence"/>
</dbReference>
<feature type="chain" id="PRO_5003819008" evidence="1">
    <location>
        <begin position="19"/>
        <end position="567"/>
    </location>
</feature>
<keyword evidence="1" id="KW-0732">Signal</keyword>
<name>J8ZSP3_EDHAE</name>
<feature type="signal peptide" evidence="1">
    <location>
        <begin position="1"/>
        <end position="18"/>
    </location>
</feature>
<gene>
    <name evidence="2" type="ORF">EDEG_02910</name>
</gene>
<proteinExistence type="predicted"/>
<dbReference type="AlphaFoldDB" id="J8ZSP3"/>
<comment type="caution">
    <text evidence="2">The sequence shown here is derived from an EMBL/GenBank/DDBJ whole genome shotgun (WGS) entry which is preliminary data.</text>
</comment>
<dbReference type="InParanoid" id="J8ZSP3"/>
<accession>J8ZSP3</accession>
<sequence length="567" mass="65151">MKKMLLAVLFFSFSRCSSDDLENFRKERIFDSNSSSSSCDGKLVICNEKMNEQNPSSNETITKDVVETNNSLSKQNGISKNIIPKMQKNNTKVCDNTDYHDCQSSNSIGMFFHLNQEQGNQSNHHNVFVYSDHEIVDKKIDCKKCIPDKLNIPVGKSMKNTTDSLLGQFELLFDSTFNPLVAETKIETNLTVKEDDNDNNKDKKNSTLDIYPSKKMDQEGYEIDKSEKNSFTDHKKPFQACSSQISDAQIELQKKMKNSKHFLKDRPSIDTIADMLAHKMSKKQFDEVRQQKQCDTQEQASISNRVIGSATPDLLGYSLKSTKCKRKKCNYDEINFANPISITYSGNIRNEACKRIKQDCPIEKSLPSLHYIKHHNQKNTGVEFFQHKNLINPFSPNILNSAEWSNAIDLANKYFTDPQITTHKKYLSHSSGYYPINQPDIFHFSQPSSLKCAPKTSRFAADDTFYKYVNTTDFSFENQDERTTFTEYSYKKLNKLGTLCGNANLKPRNFSIKKETSRYTISKLPKRSKSAQCNSKDVEIEFLDFEDLRKQLESHDIRIDFNIITNA</sequence>
<evidence type="ECO:0000313" key="3">
    <source>
        <dbReference type="Proteomes" id="UP000003163"/>
    </source>
</evidence>
<protein>
    <submittedName>
        <fullName evidence="2">Uncharacterized protein</fullName>
    </submittedName>
</protein>
<dbReference type="HOGENOM" id="CLU_480603_0_0_1"/>
<reference evidence="3" key="2">
    <citation type="submission" date="2015-07" db="EMBL/GenBank/DDBJ databases">
        <title>Contrasting host-pathogen interactions and genome evolution in two generalist and specialist microsporidian pathogens of mosquitoes.</title>
        <authorList>
            <consortium name="The Broad Institute Genomics Platform"/>
            <consortium name="The Broad Institute Genome Sequencing Center for Infectious Disease"/>
            <person name="Cuomo C.A."/>
            <person name="Sanscrainte N.D."/>
            <person name="Goldberg J.M."/>
            <person name="Heiman D."/>
            <person name="Young S."/>
            <person name="Zeng Q."/>
            <person name="Becnel J.J."/>
            <person name="Birren B.W."/>
        </authorList>
    </citation>
    <scope>NUCLEOTIDE SEQUENCE [LARGE SCALE GENOMIC DNA]</scope>
    <source>
        <strain evidence="3">USNM 41457</strain>
    </source>
</reference>
<organism evidence="2 3">
    <name type="scientific">Edhazardia aedis (strain USNM 41457)</name>
    <name type="common">Microsporidian parasite</name>
    <dbReference type="NCBI Taxonomy" id="1003232"/>
    <lineage>
        <taxon>Eukaryota</taxon>
        <taxon>Fungi</taxon>
        <taxon>Fungi incertae sedis</taxon>
        <taxon>Microsporidia</taxon>
        <taxon>Edhazardia</taxon>
    </lineage>
</organism>
<reference evidence="2 3" key="1">
    <citation type="submission" date="2011-08" db="EMBL/GenBank/DDBJ databases">
        <authorList>
            <person name="Liu Z.J."/>
            <person name="Shi F.L."/>
            <person name="Lu J.Q."/>
            <person name="Li M."/>
            <person name="Wang Z.L."/>
        </authorList>
    </citation>
    <scope>NUCLEOTIDE SEQUENCE [LARGE SCALE GENOMIC DNA]</scope>
    <source>
        <strain evidence="2 3">USNM 41457</strain>
    </source>
</reference>
<keyword evidence="3" id="KW-1185">Reference proteome</keyword>